<keyword evidence="2" id="KW-1185">Reference proteome</keyword>
<name>A0ACC0B513_CATRO</name>
<accession>A0ACC0B513</accession>
<dbReference type="EMBL" id="CM044704">
    <property type="protein sequence ID" value="KAI5667739.1"/>
    <property type="molecule type" value="Genomic_DNA"/>
</dbReference>
<dbReference type="Proteomes" id="UP001060085">
    <property type="component" value="Linkage Group LG04"/>
</dbReference>
<reference evidence="2" key="1">
    <citation type="journal article" date="2023" name="Nat. Plants">
        <title>Single-cell RNA sequencing provides a high-resolution roadmap for understanding the multicellular compartmentation of specialized metabolism.</title>
        <authorList>
            <person name="Sun S."/>
            <person name="Shen X."/>
            <person name="Li Y."/>
            <person name="Li Y."/>
            <person name="Wang S."/>
            <person name="Li R."/>
            <person name="Zhang H."/>
            <person name="Shen G."/>
            <person name="Guo B."/>
            <person name="Wei J."/>
            <person name="Xu J."/>
            <person name="St-Pierre B."/>
            <person name="Chen S."/>
            <person name="Sun C."/>
        </authorList>
    </citation>
    <scope>NUCLEOTIDE SEQUENCE [LARGE SCALE GENOMIC DNA]</scope>
</reference>
<organism evidence="1 2">
    <name type="scientific">Catharanthus roseus</name>
    <name type="common">Madagascar periwinkle</name>
    <name type="synonym">Vinca rosea</name>
    <dbReference type="NCBI Taxonomy" id="4058"/>
    <lineage>
        <taxon>Eukaryota</taxon>
        <taxon>Viridiplantae</taxon>
        <taxon>Streptophyta</taxon>
        <taxon>Embryophyta</taxon>
        <taxon>Tracheophyta</taxon>
        <taxon>Spermatophyta</taxon>
        <taxon>Magnoliopsida</taxon>
        <taxon>eudicotyledons</taxon>
        <taxon>Gunneridae</taxon>
        <taxon>Pentapetalae</taxon>
        <taxon>asterids</taxon>
        <taxon>lamiids</taxon>
        <taxon>Gentianales</taxon>
        <taxon>Apocynaceae</taxon>
        <taxon>Rauvolfioideae</taxon>
        <taxon>Vinceae</taxon>
        <taxon>Catharanthinae</taxon>
        <taxon>Catharanthus</taxon>
    </lineage>
</organism>
<sequence>MGTICTIISFRDVVATVYRSFISEISLSKSLVFDKDCVEFAKRFMVDGLRKDLSLITILSLLNYYHPLGLQAIVDSFEVKWFTTFCRIRGAGYRVFLPYPLGSKINNHRLWIWHKSKLPINWWLGQDEPLNPYLNGLFVSIVRN</sequence>
<gene>
    <name evidence="1" type="ORF">M9H77_17592</name>
</gene>
<proteinExistence type="predicted"/>
<evidence type="ECO:0000313" key="1">
    <source>
        <dbReference type="EMBL" id="KAI5667739.1"/>
    </source>
</evidence>
<evidence type="ECO:0000313" key="2">
    <source>
        <dbReference type="Proteomes" id="UP001060085"/>
    </source>
</evidence>
<comment type="caution">
    <text evidence="1">The sequence shown here is derived from an EMBL/GenBank/DDBJ whole genome shotgun (WGS) entry which is preliminary data.</text>
</comment>
<protein>
    <submittedName>
        <fullName evidence="1">Uncharacterized protein</fullName>
    </submittedName>
</protein>